<evidence type="ECO:0000313" key="1">
    <source>
        <dbReference type="EMBL" id="MDN3712277.1"/>
    </source>
</evidence>
<accession>A0ABT8D6A1</accession>
<sequence length="110" mass="11526">MAGNSPVNPLAGEVGIWLGGRRYRAKLTLGTLAELEEDLGERSMIALVERFESGRFGSRDVMAVLAAGLRGGGWQGCASDLPHADLRGGPIEAAQLAAQLLARAFQVPAP</sequence>
<dbReference type="InterPro" id="IPR021791">
    <property type="entry name" value="Phage_TAC_11"/>
</dbReference>
<gene>
    <name evidence="1" type="ORF">QWZ10_11740</name>
</gene>
<organism evidence="1 2">
    <name type="scientific">Paracoccus cavernae</name>
    <dbReference type="NCBI Taxonomy" id="1571207"/>
    <lineage>
        <taxon>Bacteria</taxon>
        <taxon>Pseudomonadati</taxon>
        <taxon>Pseudomonadota</taxon>
        <taxon>Alphaproteobacteria</taxon>
        <taxon>Rhodobacterales</taxon>
        <taxon>Paracoccaceae</taxon>
        <taxon>Paracoccus</taxon>
    </lineage>
</organism>
<dbReference type="Pfam" id="PF11836">
    <property type="entry name" value="Phage_TAC_11"/>
    <property type="match status" value="1"/>
</dbReference>
<protein>
    <submittedName>
        <fullName evidence="1">Gene transfer agent family protein</fullName>
    </submittedName>
</protein>
<dbReference type="Proteomes" id="UP001243846">
    <property type="component" value="Unassembled WGS sequence"/>
</dbReference>
<proteinExistence type="predicted"/>
<dbReference type="EMBL" id="JAUFRC010000001">
    <property type="protein sequence ID" value="MDN3712277.1"/>
    <property type="molecule type" value="Genomic_DNA"/>
</dbReference>
<keyword evidence="2" id="KW-1185">Reference proteome</keyword>
<name>A0ABT8D6A1_9RHOB</name>
<comment type="caution">
    <text evidence="1">The sequence shown here is derived from an EMBL/GenBank/DDBJ whole genome shotgun (WGS) entry which is preliminary data.</text>
</comment>
<reference evidence="2" key="1">
    <citation type="journal article" date="2019" name="Int. J. Syst. Evol. Microbiol.">
        <title>The Global Catalogue of Microorganisms (GCM) 10K type strain sequencing project: providing services to taxonomists for standard genome sequencing and annotation.</title>
        <authorList>
            <consortium name="The Broad Institute Genomics Platform"/>
            <consortium name="The Broad Institute Genome Sequencing Center for Infectious Disease"/>
            <person name="Wu L."/>
            <person name="Ma J."/>
        </authorList>
    </citation>
    <scope>NUCLEOTIDE SEQUENCE [LARGE SCALE GENOMIC DNA]</scope>
    <source>
        <strain evidence="2">CECT 8482</strain>
    </source>
</reference>
<evidence type="ECO:0000313" key="2">
    <source>
        <dbReference type="Proteomes" id="UP001243846"/>
    </source>
</evidence>